<dbReference type="PANTHER" id="PTHR10827:SF98">
    <property type="entry name" value="45 KDA CALCIUM-BINDING PROTEIN"/>
    <property type="match status" value="1"/>
</dbReference>
<feature type="domain" description="EF-hand" evidence="4">
    <location>
        <begin position="26"/>
        <end position="61"/>
    </location>
</feature>
<dbReference type="Proteomes" id="UP000643405">
    <property type="component" value="Unassembled WGS sequence"/>
</dbReference>
<evidence type="ECO:0000259" key="4">
    <source>
        <dbReference type="PROSITE" id="PS50222"/>
    </source>
</evidence>
<feature type="chain" id="PRO_5035152459" evidence="3">
    <location>
        <begin position="21"/>
        <end position="138"/>
    </location>
</feature>
<protein>
    <submittedName>
        <fullName evidence="5">EF-hand domain-containing protein</fullName>
    </submittedName>
</protein>
<comment type="caution">
    <text evidence="5">The sequence shown here is derived from an EMBL/GenBank/DDBJ whole genome shotgun (WGS) entry which is preliminary data.</text>
</comment>
<dbReference type="Gene3D" id="1.10.238.10">
    <property type="entry name" value="EF-hand"/>
    <property type="match status" value="2"/>
</dbReference>
<keyword evidence="6" id="KW-1185">Reference proteome</keyword>
<keyword evidence="1" id="KW-0479">Metal-binding</keyword>
<dbReference type="EMBL" id="JACVVX010000004">
    <property type="protein sequence ID" value="MBD0415882.1"/>
    <property type="molecule type" value="Genomic_DNA"/>
</dbReference>
<name>A0A8J6PPA6_9HYPH</name>
<evidence type="ECO:0000313" key="5">
    <source>
        <dbReference type="EMBL" id="MBD0415882.1"/>
    </source>
</evidence>
<evidence type="ECO:0000256" key="3">
    <source>
        <dbReference type="SAM" id="SignalP"/>
    </source>
</evidence>
<accession>A0A8J6PPA6</accession>
<dbReference type="RefSeq" id="WP_188165308.1">
    <property type="nucleotide sequence ID" value="NZ_JACVVX010000004.1"/>
</dbReference>
<keyword evidence="2" id="KW-0677">Repeat</keyword>
<evidence type="ECO:0000256" key="2">
    <source>
        <dbReference type="ARBA" id="ARBA00022737"/>
    </source>
</evidence>
<sequence length="138" mass="14955">MKKTSIALAFLALSGAVANAAPQAQTTQAAGKNRFVRVDANASGDITFDEFAAAMNKRWTKADANNDGKVTVAELVETIHRGRAQRIADRMMARFDANKDGSLTKDEIETQQKAIFARLDKNSDGKIVADEMPARKKG</sequence>
<dbReference type="SUPFAM" id="SSF47473">
    <property type="entry name" value="EF-hand"/>
    <property type="match status" value="1"/>
</dbReference>
<dbReference type="PROSITE" id="PS50222">
    <property type="entry name" value="EF_HAND_2"/>
    <property type="match status" value="2"/>
</dbReference>
<dbReference type="InterPro" id="IPR018247">
    <property type="entry name" value="EF_Hand_1_Ca_BS"/>
</dbReference>
<dbReference type="PROSITE" id="PS00018">
    <property type="entry name" value="EF_HAND_1"/>
    <property type="match status" value="2"/>
</dbReference>
<gene>
    <name evidence="5" type="ORF">ICI42_14565</name>
</gene>
<dbReference type="PANTHER" id="PTHR10827">
    <property type="entry name" value="RETICULOCALBIN"/>
    <property type="match status" value="1"/>
</dbReference>
<feature type="signal peptide" evidence="3">
    <location>
        <begin position="1"/>
        <end position="20"/>
    </location>
</feature>
<proteinExistence type="predicted"/>
<dbReference type="AlphaFoldDB" id="A0A8J6PPA6"/>
<dbReference type="Pfam" id="PF13499">
    <property type="entry name" value="EF-hand_7"/>
    <property type="match status" value="1"/>
</dbReference>
<dbReference type="SMART" id="SM00054">
    <property type="entry name" value="EFh"/>
    <property type="match status" value="2"/>
</dbReference>
<feature type="domain" description="EF-hand" evidence="4">
    <location>
        <begin position="83"/>
        <end position="118"/>
    </location>
</feature>
<dbReference type="GO" id="GO:0005509">
    <property type="term" value="F:calcium ion binding"/>
    <property type="evidence" value="ECO:0007669"/>
    <property type="project" value="InterPro"/>
</dbReference>
<dbReference type="InterPro" id="IPR011992">
    <property type="entry name" value="EF-hand-dom_pair"/>
</dbReference>
<reference evidence="5" key="1">
    <citation type="submission" date="2020-09" db="EMBL/GenBank/DDBJ databases">
        <title>Genome seq and assembly of Tianweitania sp.</title>
        <authorList>
            <person name="Chhetri G."/>
        </authorList>
    </citation>
    <scope>NUCLEOTIDE SEQUENCE</scope>
    <source>
        <strain evidence="5">Rool2</strain>
    </source>
</reference>
<dbReference type="InterPro" id="IPR002048">
    <property type="entry name" value="EF_hand_dom"/>
</dbReference>
<keyword evidence="3" id="KW-0732">Signal</keyword>
<dbReference type="Pfam" id="PF13202">
    <property type="entry name" value="EF-hand_5"/>
    <property type="match status" value="2"/>
</dbReference>
<evidence type="ECO:0000313" key="6">
    <source>
        <dbReference type="Proteomes" id="UP000643405"/>
    </source>
</evidence>
<evidence type="ECO:0000256" key="1">
    <source>
        <dbReference type="ARBA" id="ARBA00022723"/>
    </source>
</evidence>
<organism evidence="5 6">
    <name type="scientific">Oryzicola mucosus</name>
    <dbReference type="NCBI Taxonomy" id="2767425"/>
    <lineage>
        <taxon>Bacteria</taxon>
        <taxon>Pseudomonadati</taxon>
        <taxon>Pseudomonadota</taxon>
        <taxon>Alphaproteobacteria</taxon>
        <taxon>Hyphomicrobiales</taxon>
        <taxon>Phyllobacteriaceae</taxon>
        <taxon>Oryzicola</taxon>
    </lineage>
</organism>